<dbReference type="GO" id="GO:0008658">
    <property type="term" value="F:penicillin binding"/>
    <property type="evidence" value="ECO:0007669"/>
    <property type="project" value="InterPro"/>
</dbReference>
<keyword evidence="12" id="KW-0472">Membrane</keyword>
<dbReference type="EMBL" id="FQXQ01000003">
    <property type="protein sequence ID" value="SHH73536.1"/>
    <property type="molecule type" value="Genomic_DNA"/>
</dbReference>
<evidence type="ECO:0000256" key="11">
    <source>
        <dbReference type="ARBA" id="ARBA00049902"/>
    </source>
</evidence>
<dbReference type="PANTHER" id="PTHR32282">
    <property type="entry name" value="BINDING PROTEIN TRANSPEPTIDASE, PUTATIVE-RELATED"/>
    <property type="match status" value="1"/>
</dbReference>
<evidence type="ECO:0000256" key="6">
    <source>
        <dbReference type="ARBA" id="ARBA00022676"/>
    </source>
</evidence>
<dbReference type="InterPro" id="IPR009647">
    <property type="entry name" value="PBP_C"/>
</dbReference>
<evidence type="ECO:0000256" key="12">
    <source>
        <dbReference type="SAM" id="Phobius"/>
    </source>
</evidence>
<keyword evidence="9" id="KW-0511">Multifunctional enzyme</keyword>
<sequence>MKQKIISYLKKHKIILTISLILCIWYVFLLPQNLFKEDYSTVIFSSDQQLLGATIASDEQWRFPPTQQIPDKIKKCILFYEDEYFEYHFGFNPVAMGKAMVINFKNDRIKRGASTITQQVIRLSRNQRRTYTEKLIELIWATRLEFSKSKEEILNLYVHHAPYGGNVVGLEMASWRYFGTSPNKLSWAESATLAVLPNAPSLIFPGKNKVLLKKKRDFLLAKLKDKGVINQLTYDLAIQEAIPQKPVPIPQDNLHLLSEIKQQSQGKRAVTSIDYNLQKSALNTVEKYYHQYQKNNIHNIAVLILNVKTKKVVAYVGNSPTNIENQKFVDMVQAQRSTGSTLKPILYMGLLNNGELLPNMLVPDIPTQIQEYTPQNFDMTYAGAISAKKAIAKSLNIPAVRLLRQYGLHKFKNDLNYLGLKNINKPVDYYGLTLILGGAESSLWDMTNMYANLASTVNHYTENNSQHFTKEHQYSSYYLHHKTDLGTKAYDQNIFDAGSIYLGFEAMTELSRPEDDKEWKHYSSSEKVAWKTGTSFGNKDAWSIGVNQNYAIGVWVGNADGEGIANMTGVNHAAPIMFEMLEKLPKNNWFIKPLDELKTIDVCSISGHKATSLCPTQKEWIPLKPNTTLPCPYHQTIFLDKNQRYRVFKNCVDNNEITSKTWFILPPNQAWYYKKQNANYMELPPIKKECLEANSQVMDFLSPNENATFILTKDFNEKTNPIVIKATHQRSEETLFWYLDDRFIKTTEHQHEIAIIPTKGKHKIIIVDENGNKITRKIQIE</sequence>
<evidence type="ECO:0000256" key="2">
    <source>
        <dbReference type="ARBA" id="ARBA00007090"/>
    </source>
</evidence>
<evidence type="ECO:0000256" key="10">
    <source>
        <dbReference type="ARBA" id="ARBA00044770"/>
    </source>
</evidence>
<keyword evidence="17" id="KW-1185">Reference proteome</keyword>
<dbReference type="EC" id="2.4.99.28" evidence="10"/>
<dbReference type="Pfam" id="PF00912">
    <property type="entry name" value="Transgly"/>
    <property type="match status" value="1"/>
</dbReference>
<dbReference type="InterPro" id="IPR001264">
    <property type="entry name" value="Glyco_trans_51"/>
</dbReference>
<keyword evidence="6" id="KW-0328">Glycosyltransferase</keyword>
<dbReference type="AlphaFoldDB" id="A0A1M5VE94"/>
<dbReference type="SUPFAM" id="SSF56601">
    <property type="entry name" value="beta-lactamase/transpeptidase-like"/>
    <property type="match status" value="1"/>
</dbReference>
<dbReference type="NCBIfam" id="TIGR02073">
    <property type="entry name" value="PBP_1c"/>
    <property type="match status" value="1"/>
</dbReference>
<dbReference type="GO" id="GO:0030288">
    <property type="term" value="C:outer membrane-bounded periplasmic space"/>
    <property type="evidence" value="ECO:0007669"/>
    <property type="project" value="TreeGrafter"/>
</dbReference>
<dbReference type="STRING" id="1195760.SAMN05444281_1735"/>
<comment type="similarity">
    <text evidence="2">In the C-terminal section; belongs to the transpeptidase family.</text>
</comment>
<protein>
    <recommendedName>
        <fullName evidence="10">peptidoglycan glycosyltransferase</fullName>
        <ecNumber evidence="10">2.4.99.28</ecNumber>
    </recommendedName>
</protein>
<keyword evidence="12" id="KW-1133">Transmembrane helix</keyword>
<evidence type="ECO:0000256" key="9">
    <source>
        <dbReference type="ARBA" id="ARBA00023268"/>
    </source>
</evidence>
<dbReference type="InterPro" id="IPR001460">
    <property type="entry name" value="PCN-bd_Tpept"/>
</dbReference>
<dbReference type="GO" id="GO:0008955">
    <property type="term" value="F:peptidoglycan glycosyltransferase activity"/>
    <property type="evidence" value="ECO:0007669"/>
    <property type="project" value="UniProtKB-EC"/>
</dbReference>
<dbReference type="InterPro" id="IPR050396">
    <property type="entry name" value="Glycosyltr_51/Transpeptidase"/>
</dbReference>
<evidence type="ECO:0000313" key="16">
    <source>
        <dbReference type="EMBL" id="SHH73536.1"/>
    </source>
</evidence>
<evidence type="ECO:0000259" key="15">
    <source>
        <dbReference type="Pfam" id="PF06832"/>
    </source>
</evidence>
<reference evidence="17" key="1">
    <citation type="submission" date="2016-11" db="EMBL/GenBank/DDBJ databases">
        <authorList>
            <person name="Varghese N."/>
            <person name="Submissions S."/>
        </authorList>
    </citation>
    <scope>NUCLEOTIDE SEQUENCE [LARGE SCALE GENOMIC DNA]</scope>
    <source>
        <strain evidence="17">DSM 100572</strain>
    </source>
</reference>
<evidence type="ECO:0000256" key="4">
    <source>
        <dbReference type="ARBA" id="ARBA00022645"/>
    </source>
</evidence>
<evidence type="ECO:0000256" key="8">
    <source>
        <dbReference type="ARBA" id="ARBA00022801"/>
    </source>
</evidence>
<dbReference type="InterPro" id="IPR023346">
    <property type="entry name" value="Lysozyme-like_dom_sf"/>
</dbReference>
<dbReference type="RefSeq" id="WP_073120534.1">
    <property type="nucleotide sequence ID" value="NZ_BMEN01000003.1"/>
</dbReference>
<dbReference type="GO" id="GO:0009252">
    <property type="term" value="P:peptidoglycan biosynthetic process"/>
    <property type="evidence" value="ECO:0007669"/>
    <property type="project" value="InterPro"/>
</dbReference>
<dbReference type="Pfam" id="PF00905">
    <property type="entry name" value="Transpeptidase"/>
    <property type="match status" value="1"/>
</dbReference>
<feature type="transmembrane region" description="Helical" evidence="12">
    <location>
        <begin position="12"/>
        <end position="30"/>
    </location>
</feature>
<keyword evidence="5" id="KW-0645">Protease</keyword>
<dbReference type="Gene3D" id="1.10.3810.10">
    <property type="entry name" value="Biosynthetic peptidoglycan transglycosylase-like"/>
    <property type="match status" value="1"/>
</dbReference>
<dbReference type="GO" id="GO:0004180">
    <property type="term" value="F:carboxypeptidase activity"/>
    <property type="evidence" value="ECO:0007669"/>
    <property type="project" value="UniProtKB-KW"/>
</dbReference>
<evidence type="ECO:0000313" key="17">
    <source>
        <dbReference type="Proteomes" id="UP000184109"/>
    </source>
</evidence>
<proteinExistence type="inferred from homology"/>
<keyword evidence="8" id="KW-0378">Hydrolase</keyword>
<dbReference type="SUPFAM" id="SSF53955">
    <property type="entry name" value="Lysozyme-like"/>
    <property type="match status" value="1"/>
</dbReference>
<dbReference type="InterPro" id="IPR012338">
    <property type="entry name" value="Beta-lactam/transpept-like"/>
</dbReference>
<evidence type="ECO:0000256" key="7">
    <source>
        <dbReference type="ARBA" id="ARBA00022679"/>
    </source>
</evidence>
<dbReference type="OrthoDB" id="9766909at2"/>
<feature type="domain" description="Penicillin-binding C-terminal" evidence="15">
    <location>
        <begin position="689"/>
        <end position="776"/>
    </location>
</feature>
<name>A0A1M5VE94_9FLAO</name>
<evidence type="ECO:0000256" key="3">
    <source>
        <dbReference type="ARBA" id="ARBA00007739"/>
    </source>
</evidence>
<evidence type="ECO:0000259" key="13">
    <source>
        <dbReference type="Pfam" id="PF00905"/>
    </source>
</evidence>
<gene>
    <name evidence="16" type="ORF">SAMN05444281_1735</name>
</gene>
<dbReference type="InterPro" id="IPR036950">
    <property type="entry name" value="PBP_transglycosylase"/>
</dbReference>
<keyword evidence="12" id="KW-0812">Transmembrane</keyword>
<dbReference type="PANTHER" id="PTHR32282:SF15">
    <property type="entry name" value="PENICILLIN-BINDING PROTEIN 1C"/>
    <property type="match status" value="1"/>
</dbReference>
<feature type="domain" description="Glycosyl transferase family 51" evidence="14">
    <location>
        <begin position="56"/>
        <end position="223"/>
    </location>
</feature>
<keyword evidence="7" id="KW-0808">Transferase</keyword>
<organism evidence="16 17">
    <name type="scientific">Wenyingzhuangia marina</name>
    <dbReference type="NCBI Taxonomy" id="1195760"/>
    <lineage>
        <taxon>Bacteria</taxon>
        <taxon>Pseudomonadati</taxon>
        <taxon>Bacteroidota</taxon>
        <taxon>Flavobacteriia</taxon>
        <taxon>Flavobacteriales</taxon>
        <taxon>Flavobacteriaceae</taxon>
        <taxon>Wenyingzhuangia</taxon>
    </lineage>
</organism>
<dbReference type="Proteomes" id="UP000184109">
    <property type="component" value="Unassembled WGS sequence"/>
</dbReference>
<dbReference type="InterPro" id="IPR011815">
    <property type="entry name" value="PBP_1c"/>
</dbReference>
<dbReference type="Gene3D" id="3.40.710.10">
    <property type="entry name" value="DD-peptidase/beta-lactamase superfamily"/>
    <property type="match status" value="1"/>
</dbReference>
<accession>A0A1M5VE94</accession>
<comment type="similarity">
    <text evidence="3">In the N-terminal section; belongs to the glycosyltransferase 51 family.</text>
</comment>
<evidence type="ECO:0000256" key="5">
    <source>
        <dbReference type="ARBA" id="ARBA00022670"/>
    </source>
</evidence>
<comment type="catalytic activity">
    <reaction evidence="11">
        <text>[GlcNAc-(1-&gt;4)-Mur2Ac(oyl-L-Ala-gamma-D-Glu-L-Lys-D-Ala-D-Ala)](n)-di-trans,octa-cis-undecaprenyl diphosphate + beta-D-GlcNAc-(1-&gt;4)-Mur2Ac(oyl-L-Ala-gamma-D-Glu-L-Lys-D-Ala-D-Ala)-di-trans,octa-cis-undecaprenyl diphosphate = [GlcNAc-(1-&gt;4)-Mur2Ac(oyl-L-Ala-gamma-D-Glu-L-Lys-D-Ala-D-Ala)](n+1)-di-trans,octa-cis-undecaprenyl diphosphate + di-trans,octa-cis-undecaprenyl diphosphate + H(+)</text>
        <dbReference type="Rhea" id="RHEA:23708"/>
        <dbReference type="Rhea" id="RHEA-COMP:9602"/>
        <dbReference type="Rhea" id="RHEA-COMP:9603"/>
        <dbReference type="ChEBI" id="CHEBI:15378"/>
        <dbReference type="ChEBI" id="CHEBI:58405"/>
        <dbReference type="ChEBI" id="CHEBI:60033"/>
        <dbReference type="ChEBI" id="CHEBI:78435"/>
        <dbReference type="EC" id="2.4.99.28"/>
    </reaction>
</comment>
<keyword evidence="4" id="KW-0121">Carboxypeptidase</keyword>
<comment type="pathway">
    <text evidence="1">Cell wall biogenesis; peptidoglycan biosynthesis.</text>
</comment>
<dbReference type="Pfam" id="PF06832">
    <property type="entry name" value="BiPBP_C"/>
    <property type="match status" value="1"/>
</dbReference>
<evidence type="ECO:0000259" key="14">
    <source>
        <dbReference type="Pfam" id="PF00912"/>
    </source>
</evidence>
<evidence type="ECO:0000256" key="1">
    <source>
        <dbReference type="ARBA" id="ARBA00004752"/>
    </source>
</evidence>
<dbReference type="GO" id="GO:0006508">
    <property type="term" value="P:proteolysis"/>
    <property type="evidence" value="ECO:0007669"/>
    <property type="project" value="UniProtKB-KW"/>
</dbReference>
<feature type="domain" description="Penicillin-binding protein transpeptidase" evidence="13">
    <location>
        <begin position="301"/>
        <end position="427"/>
    </location>
</feature>